<evidence type="ECO:0000256" key="1">
    <source>
        <dbReference type="ARBA" id="ARBA00022801"/>
    </source>
</evidence>
<dbReference type="SUPFAM" id="SSF52540">
    <property type="entry name" value="P-loop containing nucleoside triphosphate hydrolases"/>
    <property type="match status" value="1"/>
</dbReference>
<protein>
    <submittedName>
        <fullName evidence="4">Helicase domain-containing protein</fullName>
    </submittedName>
</protein>
<proteinExistence type="predicted"/>
<dbReference type="GO" id="GO:0004386">
    <property type="term" value="F:helicase activity"/>
    <property type="evidence" value="ECO:0007669"/>
    <property type="project" value="UniProtKB-KW"/>
</dbReference>
<accession>A0A176S7J2</accession>
<dbReference type="PANTHER" id="PTHR45766:SF6">
    <property type="entry name" value="SWI_SNF-RELATED MATRIX-ASSOCIATED ACTIN-DEPENDENT REGULATOR OF CHROMATIN SUBFAMILY A-LIKE PROTEIN 1"/>
    <property type="match status" value="1"/>
</dbReference>
<dbReference type="Proteomes" id="UP000076962">
    <property type="component" value="Unassembled WGS sequence"/>
</dbReference>
<dbReference type="GO" id="GO:0016787">
    <property type="term" value="F:hydrolase activity"/>
    <property type="evidence" value="ECO:0007669"/>
    <property type="project" value="UniProtKB-KW"/>
</dbReference>
<dbReference type="SMART" id="SM00490">
    <property type="entry name" value="HELICc"/>
    <property type="match status" value="1"/>
</dbReference>
<dbReference type="InterPro" id="IPR024975">
    <property type="entry name" value="NOV_C"/>
</dbReference>
<keyword evidence="2" id="KW-0175">Coiled coil</keyword>
<organism evidence="4 5">
    <name type="scientific">Candidatus Thiomargarita nelsonii</name>
    <dbReference type="NCBI Taxonomy" id="1003181"/>
    <lineage>
        <taxon>Bacteria</taxon>
        <taxon>Pseudomonadati</taxon>
        <taxon>Pseudomonadota</taxon>
        <taxon>Gammaproteobacteria</taxon>
        <taxon>Thiotrichales</taxon>
        <taxon>Thiotrichaceae</taxon>
        <taxon>Thiomargarita</taxon>
    </lineage>
</organism>
<keyword evidence="4" id="KW-0547">Nucleotide-binding</keyword>
<comment type="caution">
    <text evidence="4">The sequence shown here is derived from an EMBL/GenBank/DDBJ whole genome shotgun (WGS) entry which is preliminary data.</text>
</comment>
<dbReference type="Gene3D" id="3.40.50.300">
    <property type="entry name" value="P-loop containing nucleotide triphosphate hydrolases"/>
    <property type="match status" value="1"/>
</dbReference>
<evidence type="ECO:0000313" key="4">
    <source>
        <dbReference type="EMBL" id="OAD23947.1"/>
    </source>
</evidence>
<dbReference type="InterPro" id="IPR027417">
    <property type="entry name" value="P-loop_NTPase"/>
</dbReference>
<dbReference type="PROSITE" id="PS51194">
    <property type="entry name" value="HELICASE_CTER"/>
    <property type="match status" value="1"/>
</dbReference>
<dbReference type="InterPro" id="IPR049730">
    <property type="entry name" value="SNF2/RAD54-like_C"/>
</dbReference>
<dbReference type="CDD" id="cd18793">
    <property type="entry name" value="SF2_C_SNF"/>
    <property type="match status" value="1"/>
</dbReference>
<keyword evidence="5" id="KW-1185">Reference proteome</keyword>
<dbReference type="PANTHER" id="PTHR45766">
    <property type="entry name" value="DNA ANNEALING HELICASE AND ENDONUCLEASE ZRANB3 FAMILY MEMBER"/>
    <property type="match status" value="1"/>
</dbReference>
<dbReference type="InterPro" id="IPR001650">
    <property type="entry name" value="Helicase_C-like"/>
</dbReference>
<feature type="domain" description="Helicase C-terminal" evidence="3">
    <location>
        <begin position="119"/>
        <end position="286"/>
    </location>
</feature>
<keyword evidence="4" id="KW-0067">ATP-binding</keyword>
<dbReference type="EMBL" id="LUTY01000082">
    <property type="protein sequence ID" value="OAD23947.1"/>
    <property type="molecule type" value="Genomic_DNA"/>
</dbReference>
<sequence length="792" mass="91431">MGFALTQLQRRLASSPESIYTSLKRRHQRLEKRLKEEKKKQSGQHHRVETLRQIDDQYHDFDEMAQLRSQQEEWVDDIVDRTTAARTIKELEAEIETLKTLQATAHRIVQSGDDRKWEELSKLLQESPEMKNGDQRRKLIIFTEYRDTLNYLEARIKNLLGSAESVITIHGGTARDQRYENQLAFRHNPDVLVLIATDAAGEGVNLQNSHLMVNYDLPWNPNRLEQRFGRIHRIGQTEVCHLWNIVAVNTREGAVFKTLFDKIENEKMALGERVFDVLGEAFENVSLKELLIEAIRYGEQPEVKARLTQSIEGALDPEHLKDIIRRNALSEQAMDKETLYDVKTEMEKAEARKLQPYFLRAFFMKTFESLGGSVHRRESNRYEITHVPSVIRERDNRIGDRRLPVTKKYERLCFEKEAIHKSGKPNAELVHTKHPLMTTMINLILEQHYDKLKQGTILVDPNDESLTPTMLFMIDHTVSYGDQQTPISRRLQFVKINEKGAPINAGWAPHLDLEPLEASALGDIEDIIQSSWLNNNIETLALNYAVEHLANKHYQTVQARSKKQADKTLTEVKKRIIEEISYHSDRYDKFKSTQKPGNAEQEERRVKELQARLNEREKEIELIRNVKSMTPIIVGGALIIPQALLAQRQGNHSVSADADARAHIEQIAMQAVMETERHLGHDVKDVSAEHCGWDITASPLSENRTLKPDRHIEVKGRAKGQMTITLTRNEILYALNQRDKFILAIVIVEGNHYEGPYYLLDFFKKELDWGVASINYHLKDMLSKAVTPEQTV</sequence>
<name>A0A176S7J2_9GAMM</name>
<evidence type="ECO:0000259" key="3">
    <source>
        <dbReference type="PROSITE" id="PS51194"/>
    </source>
</evidence>
<gene>
    <name evidence="4" type="ORF">THIOM_000206</name>
</gene>
<evidence type="ECO:0000256" key="2">
    <source>
        <dbReference type="SAM" id="Coils"/>
    </source>
</evidence>
<dbReference type="Pfam" id="PF00271">
    <property type="entry name" value="Helicase_C"/>
    <property type="match status" value="1"/>
</dbReference>
<evidence type="ECO:0000313" key="5">
    <source>
        <dbReference type="Proteomes" id="UP000076962"/>
    </source>
</evidence>
<feature type="coiled-coil region" evidence="2">
    <location>
        <begin position="599"/>
        <end position="626"/>
    </location>
</feature>
<keyword evidence="1" id="KW-0378">Hydrolase</keyword>
<keyword evidence="4" id="KW-0347">Helicase</keyword>
<dbReference type="AlphaFoldDB" id="A0A176S7J2"/>
<dbReference type="PATRIC" id="fig|1003181.4.peg.276"/>
<reference evidence="4 5" key="1">
    <citation type="submission" date="2016-05" db="EMBL/GenBank/DDBJ databases">
        <title>Single-cell genome of chain-forming Candidatus Thiomargarita nelsonii and comparison to other large sulfur-oxidizing bacteria.</title>
        <authorList>
            <person name="Winkel M."/>
            <person name="Salman V."/>
            <person name="Woyke T."/>
            <person name="Schulz-Vogt H."/>
            <person name="Richter M."/>
            <person name="Flood B."/>
            <person name="Bailey J."/>
            <person name="Amann R."/>
            <person name="Mussmann M."/>
        </authorList>
    </citation>
    <scope>NUCLEOTIDE SEQUENCE [LARGE SCALE GENOMIC DNA]</scope>
    <source>
        <strain evidence="4 5">THI036</strain>
    </source>
</reference>
<dbReference type="Pfam" id="PF13020">
    <property type="entry name" value="NOV_C"/>
    <property type="match status" value="1"/>
</dbReference>